<name>A0A3E1IR69_GARVA</name>
<evidence type="ECO:0000259" key="9">
    <source>
        <dbReference type="Pfam" id="PF13231"/>
    </source>
</evidence>
<dbReference type="PANTHER" id="PTHR33908:SF11">
    <property type="entry name" value="MEMBRANE PROTEIN"/>
    <property type="match status" value="1"/>
</dbReference>
<dbReference type="Proteomes" id="UP000258888">
    <property type="component" value="Unassembled WGS sequence"/>
</dbReference>
<dbReference type="InterPro" id="IPR038731">
    <property type="entry name" value="RgtA/B/C-like"/>
</dbReference>
<keyword evidence="2" id="KW-1003">Cell membrane</keyword>
<keyword evidence="3" id="KW-0328">Glycosyltransferase</keyword>
<reference evidence="10 11" key="1">
    <citation type="submission" date="2016-02" db="EMBL/GenBank/DDBJ databases">
        <title>Gardnerella vaginalis Subgroups Defined by cpn60 Sequencing and Sialidase Activity in Isolates from Canada, Belgium and Kenya.</title>
        <authorList>
            <person name="Schellenberg J."/>
            <person name="Paramel Jayaprakash T."/>
            <person name="Withana Gamage N."/>
            <person name="Patterson M.H."/>
            <person name="Vaneechoutte M."/>
            <person name="Hill J.E."/>
        </authorList>
    </citation>
    <scope>NUCLEOTIDE SEQUENCE [LARGE SCALE GENOMIC DNA]</scope>
    <source>
        <strain evidence="10 11">N160</strain>
    </source>
</reference>
<dbReference type="GO" id="GO:0005886">
    <property type="term" value="C:plasma membrane"/>
    <property type="evidence" value="ECO:0007669"/>
    <property type="project" value="UniProtKB-SubCell"/>
</dbReference>
<feature type="transmembrane region" description="Helical" evidence="8">
    <location>
        <begin position="212"/>
        <end position="245"/>
    </location>
</feature>
<feature type="transmembrane region" description="Helical" evidence="8">
    <location>
        <begin position="52"/>
        <end position="73"/>
    </location>
</feature>
<accession>A0A3E1IR69</accession>
<keyword evidence="6 8" id="KW-1133">Transmembrane helix</keyword>
<keyword evidence="5 8" id="KW-0812">Transmembrane</keyword>
<keyword evidence="7 8" id="KW-0472">Membrane</keyword>
<evidence type="ECO:0000256" key="6">
    <source>
        <dbReference type="ARBA" id="ARBA00022989"/>
    </source>
</evidence>
<evidence type="ECO:0000256" key="3">
    <source>
        <dbReference type="ARBA" id="ARBA00022676"/>
    </source>
</evidence>
<evidence type="ECO:0000313" key="10">
    <source>
        <dbReference type="EMBL" id="RFD75234.1"/>
    </source>
</evidence>
<feature type="transmembrane region" description="Helical" evidence="8">
    <location>
        <begin position="257"/>
        <end position="287"/>
    </location>
</feature>
<evidence type="ECO:0000256" key="7">
    <source>
        <dbReference type="ARBA" id="ARBA00023136"/>
    </source>
</evidence>
<dbReference type="GO" id="GO:0016763">
    <property type="term" value="F:pentosyltransferase activity"/>
    <property type="evidence" value="ECO:0007669"/>
    <property type="project" value="TreeGrafter"/>
</dbReference>
<feature type="transmembrane region" description="Helical" evidence="8">
    <location>
        <begin position="12"/>
        <end position="40"/>
    </location>
</feature>
<feature type="transmembrane region" description="Helical" evidence="8">
    <location>
        <begin position="519"/>
        <end position="539"/>
    </location>
</feature>
<evidence type="ECO:0000313" key="11">
    <source>
        <dbReference type="Proteomes" id="UP000258888"/>
    </source>
</evidence>
<keyword evidence="11" id="KW-1185">Reference proteome</keyword>
<dbReference type="Pfam" id="PF13231">
    <property type="entry name" value="PMT_2"/>
    <property type="match status" value="1"/>
</dbReference>
<proteinExistence type="predicted"/>
<feature type="transmembrane region" description="Helical" evidence="8">
    <location>
        <begin position="181"/>
        <end position="200"/>
    </location>
</feature>
<dbReference type="EMBL" id="LSLH01000001">
    <property type="protein sequence ID" value="RFD75234.1"/>
    <property type="molecule type" value="Genomic_DNA"/>
</dbReference>
<evidence type="ECO:0000256" key="2">
    <source>
        <dbReference type="ARBA" id="ARBA00022475"/>
    </source>
</evidence>
<dbReference type="AlphaFoldDB" id="A0A3E1IR69"/>
<dbReference type="GO" id="GO:0009103">
    <property type="term" value="P:lipopolysaccharide biosynthetic process"/>
    <property type="evidence" value="ECO:0007669"/>
    <property type="project" value="UniProtKB-ARBA"/>
</dbReference>
<dbReference type="InterPro" id="IPR050297">
    <property type="entry name" value="LipidA_mod_glycosyltrf_83"/>
</dbReference>
<comment type="subcellular location">
    <subcellularLocation>
        <location evidence="1">Cell membrane</location>
        <topology evidence="1">Multi-pass membrane protein</topology>
    </subcellularLocation>
</comment>
<evidence type="ECO:0000256" key="4">
    <source>
        <dbReference type="ARBA" id="ARBA00022679"/>
    </source>
</evidence>
<feature type="transmembrane region" description="Helical" evidence="8">
    <location>
        <begin position="492"/>
        <end position="513"/>
    </location>
</feature>
<feature type="domain" description="Glycosyltransferase RgtA/B/C/D-like" evidence="9">
    <location>
        <begin position="164"/>
        <end position="309"/>
    </location>
</feature>
<protein>
    <recommendedName>
        <fullName evidence="9">Glycosyltransferase RgtA/B/C/D-like domain-containing protein</fullName>
    </recommendedName>
</protein>
<evidence type="ECO:0000256" key="1">
    <source>
        <dbReference type="ARBA" id="ARBA00004651"/>
    </source>
</evidence>
<feature type="transmembrane region" description="Helical" evidence="8">
    <location>
        <begin position="299"/>
        <end position="319"/>
    </location>
</feature>
<dbReference type="PANTHER" id="PTHR33908">
    <property type="entry name" value="MANNOSYLTRANSFERASE YKCB-RELATED"/>
    <property type="match status" value="1"/>
</dbReference>
<dbReference type="RefSeq" id="WP_116794257.1">
    <property type="nucleotide sequence ID" value="NZ_LSLH01000001.1"/>
</dbReference>
<keyword evidence="4" id="KW-0808">Transferase</keyword>
<evidence type="ECO:0000256" key="8">
    <source>
        <dbReference type="SAM" id="Phobius"/>
    </source>
</evidence>
<sequence>MVKCLQNISVMLGRFFSTAALWCAAVFFSALSLLNLVISAHLLPGDYTLEFLWFQAPFVIAISAAIFFIIAFLRKRELINKLRIRYVAAAVFAYVFVAGLIWVHVTHAWPEWDPAYLFSAAQYYADPNRTPVVCGVDTSELSWIVCPGGYLTRFPFQFPLLSLMRFLVIVFGPNAYTAFEVLNVLCAAITGVLIAYYVNLLFRNKNVTILSLLFYAAFLPMIFYATFAYGNTLCLPFVFGALIFHAKNIRGGSWRDAMQSLICIFFAILLKSTMVYCLLGMIVVWIVSALRSKKWEHAVCVLLAIAFFALSNVTVADAANSFGHSAKDGLPSTVWLAMATDPARKGGPNNPGWYNGYPTSFDVATYNKETIKKESTEFLRKNINFFLKNPKQIATFFTKKFAGEWLEPTYESLLASSWKWNGPYRQVLIDRKMNPALRSLYSGKLNMVVFTFLDALQFMLVAFTTVFLCVLLRKRKSPSSLSKISCEFSYEYLTPLLTPLVIVLGMAVLYIVWEAQSQYILPAYLLMIPFAARGFDMLLTCYENRAAHNSNAANPSQN</sequence>
<feature type="transmembrane region" description="Helical" evidence="8">
    <location>
        <begin position="447"/>
        <end position="472"/>
    </location>
</feature>
<evidence type="ECO:0000256" key="5">
    <source>
        <dbReference type="ARBA" id="ARBA00022692"/>
    </source>
</evidence>
<comment type="caution">
    <text evidence="10">The sequence shown here is derived from an EMBL/GenBank/DDBJ whole genome shotgun (WGS) entry which is preliminary data.</text>
</comment>
<organism evidence="10 11">
    <name type="scientific">Gardnerella vaginalis</name>
    <dbReference type="NCBI Taxonomy" id="2702"/>
    <lineage>
        <taxon>Bacteria</taxon>
        <taxon>Bacillati</taxon>
        <taxon>Actinomycetota</taxon>
        <taxon>Actinomycetes</taxon>
        <taxon>Bifidobacteriales</taxon>
        <taxon>Bifidobacteriaceae</taxon>
        <taxon>Gardnerella</taxon>
    </lineage>
</organism>
<gene>
    <name evidence="10" type="ORF">AXE76_03350</name>
</gene>
<feature type="transmembrane region" description="Helical" evidence="8">
    <location>
        <begin position="85"/>
        <end position="105"/>
    </location>
</feature>